<dbReference type="InterPro" id="IPR013762">
    <property type="entry name" value="Integrase-like_cat_sf"/>
</dbReference>
<dbReference type="PROSITE" id="PS51900">
    <property type="entry name" value="CB"/>
    <property type="match status" value="1"/>
</dbReference>
<reference evidence="8 9" key="1">
    <citation type="submission" date="2019-03" db="EMBL/GenBank/DDBJ databases">
        <title>Genomic Encyclopedia of Type Strains, Phase IV (KMG-IV): sequencing the most valuable type-strain genomes for metagenomic binning, comparative biology and taxonomic classification.</title>
        <authorList>
            <person name="Goeker M."/>
        </authorList>
    </citation>
    <scope>NUCLEOTIDE SEQUENCE [LARGE SCALE GENOMIC DNA]</scope>
    <source>
        <strain evidence="8 9">DSM 25903</strain>
    </source>
</reference>
<dbReference type="RefSeq" id="WP_166652571.1">
    <property type="nucleotide sequence ID" value="NZ_SNZR01000016.1"/>
</dbReference>
<gene>
    <name evidence="8" type="ORF">EV668_4138</name>
</gene>
<evidence type="ECO:0000256" key="1">
    <source>
        <dbReference type="ARBA" id="ARBA00008857"/>
    </source>
</evidence>
<dbReference type="AlphaFoldDB" id="A0A4R7BNF0"/>
<keyword evidence="9" id="KW-1185">Reference proteome</keyword>
<organism evidence="8 9">
    <name type="scientific">Enterovirga rhinocerotis</name>
    <dbReference type="NCBI Taxonomy" id="1339210"/>
    <lineage>
        <taxon>Bacteria</taxon>
        <taxon>Pseudomonadati</taxon>
        <taxon>Pseudomonadota</taxon>
        <taxon>Alphaproteobacteria</taxon>
        <taxon>Hyphomicrobiales</taxon>
        <taxon>Methylobacteriaceae</taxon>
        <taxon>Enterovirga</taxon>
    </lineage>
</organism>
<dbReference type="PANTHER" id="PTHR30629:SF2">
    <property type="entry name" value="PROPHAGE INTEGRASE INTS-RELATED"/>
    <property type="match status" value="1"/>
</dbReference>
<protein>
    <submittedName>
        <fullName evidence="8">Phage integrase family protein</fullName>
    </submittedName>
</protein>
<dbReference type="InterPro" id="IPR010998">
    <property type="entry name" value="Integrase_recombinase_N"/>
</dbReference>
<evidence type="ECO:0000313" key="8">
    <source>
        <dbReference type="EMBL" id="TDR87060.1"/>
    </source>
</evidence>
<dbReference type="EMBL" id="SNZR01000016">
    <property type="protein sequence ID" value="TDR87060.1"/>
    <property type="molecule type" value="Genomic_DNA"/>
</dbReference>
<feature type="domain" description="Tyr recombinase" evidence="6">
    <location>
        <begin position="209"/>
        <end position="406"/>
    </location>
</feature>
<dbReference type="PANTHER" id="PTHR30629">
    <property type="entry name" value="PROPHAGE INTEGRASE"/>
    <property type="match status" value="1"/>
</dbReference>
<dbReference type="InterPro" id="IPR038488">
    <property type="entry name" value="Integrase_DNA-bd_sf"/>
</dbReference>
<dbReference type="Pfam" id="PF00589">
    <property type="entry name" value="Phage_integrase"/>
    <property type="match status" value="1"/>
</dbReference>
<dbReference type="Gene3D" id="3.30.160.390">
    <property type="entry name" value="Integrase, DNA-binding domain"/>
    <property type="match status" value="1"/>
</dbReference>
<keyword evidence="3 5" id="KW-0238">DNA-binding</keyword>
<dbReference type="GO" id="GO:0006310">
    <property type="term" value="P:DNA recombination"/>
    <property type="evidence" value="ECO:0007669"/>
    <property type="project" value="UniProtKB-KW"/>
</dbReference>
<dbReference type="InterPro" id="IPR011010">
    <property type="entry name" value="DNA_brk_join_enz"/>
</dbReference>
<dbReference type="CDD" id="cd00801">
    <property type="entry name" value="INT_P4_C"/>
    <property type="match status" value="1"/>
</dbReference>
<comment type="caution">
    <text evidence="8">The sequence shown here is derived from an EMBL/GenBank/DDBJ whole genome shotgun (WGS) entry which is preliminary data.</text>
</comment>
<dbReference type="Proteomes" id="UP000295122">
    <property type="component" value="Unassembled WGS sequence"/>
</dbReference>
<evidence type="ECO:0000259" key="7">
    <source>
        <dbReference type="PROSITE" id="PS51900"/>
    </source>
</evidence>
<comment type="similarity">
    <text evidence="1">Belongs to the 'phage' integrase family.</text>
</comment>
<dbReference type="InterPro" id="IPR044068">
    <property type="entry name" value="CB"/>
</dbReference>
<evidence type="ECO:0000256" key="2">
    <source>
        <dbReference type="ARBA" id="ARBA00022908"/>
    </source>
</evidence>
<dbReference type="Gene3D" id="1.10.443.10">
    <property type="entry name" value="Intergrase catalytic core"/>
    <property type="match status" value="1"/>
</dbReference>
<sequence>MARFTDRSLKALTLPEGRKDMLVFDDECRGLGLRITSSGTKSFLVQWTDPATKRKVREPLGAWGSITIEQARLAVRTRLGDVAKGIDPAAERRKAKAAAEAEKAEKALTLDKLIDQWGDLHLSSRRPRYAAEAKRALKFAFTDYLKRPAARLSRADVVSVLDEIAAEGKTATVAQTIAFGRACYAWAEKRGRVPSSPFHRLPIASATTERDRVLSPTEVAEIWEAAGALGYPFGPFYRLALLTLQRREEVAGMRWSELSKDGKTWTIPAARMKNSRAHDVHLPEAARTILAGIPRQVDDKGKPIDLVFTTTGKTPVSGYSRAKASLDAAIMKARAKAAKEASVEPEKVVPWRLHDFRRTGVSRLAALGFDSIVADKLLAHKPAKLKGVASVYQRHDFAEERRRALEAWAAEVTSKTSEVSNVIKLERVRE</sequence>
<dbReference type="InterPro" id="IPR025166">
    <property type="entry name" value="Integrase_DNA_bind_dom"/>
</dbReference>
<evidence type="ECO:0000313" key="9">
    <source>
        <dbReference type="Proteomes" id="UP000295122"/>
    </source>
</evidence>
<dbReference type="Pfam" id="PF13356">
    <property type="entry name" value="Arm-DNA-bind_3"/>
    <property type="match status" value="1"/>
</dbReference>
<dbReference type="GO" id="GO:0003677">
    <property type="term" value="F:DNA binding"/>
    <property type="evidence" value="ECO:0007669"/>
    <property type="project" value="UniProtKB-UniRule"/>
</dbReference>
<accession>A0A4R7BNF0</accession>
<dbReference type="PROSITE" id="PS51898">
    <property type="entry name" value="TYR_RECOMBINASE"/>
    <property type="match status" value="1"/>
</dbReference>
<dbReference type="SUPFAM" id="SSF56349">
    <property type="entry name" value="DNA breaking-rejoining enzymes"/>
    <property type="match status" value="1"/>
</dbReference>
<evidence type="ECO:0000256" key="3">
    <source>
        <dbReference type="ARBA" id="ARBA00023125"/>
    </source>
</evidence>
<evidence type="ECO:0000256" key="4">
    <source>
        <dbReference type="ARBA" id="ARBA00023172"/>
    </source>
</evidence>
<name>A0A4R7BNF0_9HYPH</name>
<dbReference type="InterPro" id="IPR050808">
    <property type="entry name" value="Phage_Integrase"/>
</dbReference>
<keyword evidence="2" id="KW-0229">DNA integration</keyword>
<dbReference type="GO" id="GO:0015074">
    <property type="term" value="P:DNA integration"/>
    <property type="evidence" value="ECO:0007669"/>
    <property type="project" value="UniProtKB-KW"/>
</dbReference>
<dbReference type="InterPro" id="IPR002104">
    <property type="entry name" value="Integrase_catalytic"/>
</dbReference>
<evidence type="ECO:0000259" key="6">
    <source>
        <dbReference type="PROSITE" id="PS51898"/>
    </source>
</evidence>
<evidence type="ECO:0000256" key="5">
    <source>
        <dbReference type="PROSITE-ProRule" id="PRU01248"/>
    </source>
</evidence>
<keyword evidence="4" id="KW-0233">DNA recombination</keyword>
<dbReference type="Gene3D" id="1.10.150.130">
    <property type="match status" value="1"/>
</dbReference>
<feature type="domain" description="Core-binding (CB)" evidence="7">
    <location>
        <begin position="108"/>
        <end position="188"/>
    </location>
</feature>
<proteinExistence type="inferred from homology"/>